<evidence type="ECO:0000313" key="2">
    <source>
        <dbReference type="Proteomes" id="UP001138709"/>
    </source>
</evidence>
<organism evidence="1 2">
    <name type="scientific">Neoroseomonas eburnea</name>
    <dbReference type="NCBI Taxonomy" id="1346889"/>
    <lineage>
        <taxon>Bacteria</taxon>
        <taxon>Pseudomonadati</taxon>
        <taxon>Pseudomonadota</taxon>
        <taxon>Alphaproteobacteria</taxon>
        <taxon>Acetobacterales</taxon>
        <taxon>Acetobacteraceae</taxon>
        <taxon>Neoroseomonas</taxon>
    </lineage>
</organism>
<proteinExistence type="predicted"/>
<sequence length="2053" mass="218938">MPYHEMSADGFEAMTVSLMDKEPGGVSATLYRTQRQLQYGIDVLARRPDGSIEVASCKCYAAVDKGELQEWSDDFLKHWDGHWKDQKVRRFILVVAANVHSAQRDAEVREERERFLAIGVEYEVWAPHQIQEKLRPHPGIVVQHLGPEHLERVCGVVSAPFNMISGAGAVPTGPSAAALDDLRGLISKGVGHRLDHLLGRLRTGEVSATAAALQEIRGGTEWDALEAGTKARVLRLQASILLHAGDDAAASALADEADVLEPQTEPRLRAVLTYRRAGASAALEVLGDPTSQDGAHLRVALLLDQGKVAAAGAVLDDHPAVEADHAETLRLRAFVSLMEDSREAALRFADAAHAAAPGSPATMRVAAIAHYAAALSPAFGPDHTIQPNPVPLDLVREDAASRGHLLCAREILDAMGRKELDASERREAEVLALACLCNLRDRSADAAAHLTRMLAADPAWAAAAHWGLARGLPLDRDALRNALQDRIARGDADPDGILLLTVLEASDGRFGEAIGILEASTAFRTPEALAIRDGWLAKFRRAQPGADEVSDEPDATDLERTVEGARNSGDWSAAEALLGRLAARTGRPDPLLLPLAQALAASARWSAILRHRGALLALGTPEPIRVVVYAAVHGGEPATALDILRLHREVFAGGRLPSDLARLEVEALAGVGDQAGAIRNAVLLASAESSTVEDHLMAVAAHVRAGDVRAAVPFAEAARRSGSLAPLHAIQLAQAISPADQAVASSLLRHALTGPIEPELAPGAISVAFRLGLERQAAPLLAGLMALGDQPGSGVWKFDIEGLGDFLRHQHEAAERLSRMHRSGDVPAHLAADRGGINLARLYLLDDGGRAGRGDYPIFTLHGIRSARNAISPEVGDGPVHVDVTALLIADQLGLMDLLERMAGRILLPPSLPPALLQMEEKLRPHQPARLAAMREVVHLAGATTIGIFRPETTPAGQEHEGLRGDRGMGRWFLDFDRDHADPPGPAPHAGMARLNLRGMTDALLAGGAIGPDVHRTALEGLGRAGGRPAIGAPARHDEVFLADFVAVELAAAGILASAARTFRLLLDDDALQAMRADIARAEEREAHANRVATLRARVARNLVAGTFSTLPATEREEVDEIGPSTRCLLELLRAPGIEGGVTWIDDRHITAHGLCGANRVFDTTAMLEALTGAQWITPAERWTALLRLREANALFVPITAEEVVHHLRAAPILDGEVVETTALATLRRYVAKALAAATDLDVRPVLAGTGPGEVPFLLALRRLAEDTLLAIWTAEEGTVEEREVRSSWVWSSLRVDQFPDVGLPGTAPGCWRALLTLGYAALLANGLHILLQVKGADRKGRLRAYMTWLGGSAVPPWITTDDIFAKDVGGILARMLTGLGDESEGGRKLGREGRKTLQALLGEVVVNVPEPFHDHLLALPALCRAAGIRQSEAIVVGGLRFEPSPFWKAAEAALAGGRASVKTNDGRGTLRLRIRRGRATGLALSGALEGVLDDPALGLLSRDRAVRLRTARTIVDGLGMVPADAAAAVEQLVAAKKMSERMDAAVRLRQASVHAWRRDLQERLRSRANIPWSEFGPPDPGSLLRYVGLLPGSSTPVGGRFADAASRLVGDFGAAEAVRRLASLPIPLPDEVLASVRALPMPERAGLLTDLGGVAATPVQRLHCLRIHRDLRGAGIGDRDAFAEALRALPALWDAHARLFLVVLKQFGEELQPDGPTSRGLSADEAIVASWIHADHVTRAILAAGSEPVESARRFSGRPARREAARAVVFRRGYDDAAAAPGSMTSEGLLFHGLGYALGTEQLREDALPDVRLVDGLRDILSAGAGPRRMPVPWIYADREGAGDDLGTWFRARPSWVFPEEVSVTTEAARISVGSALGDLNMAQTGQARLWLVLSIVARPHLDEERRAIAAKAVSAVDFGALLENDSEIGMVVLRCAAEIAQASGDDAARSSFEEKLASYAEQLAGHRGGRLLPAQEEDVVLNLVEAAAACSRSNSTADGFGRFGCLMVALATAWPGIAPHVRDVVGSLATESHPAMSAPIQDSWLKLRAMN</sequence>
<dbReference type="Proteomes" id="UP001138709">
    <property type="component" value="Unassembled WGS sequence"/>
</dbReference>
<reference evidence="1" key="2">
    <citation type="journal article" date="2021" name="Syst. Appl. Microbiol.">
        <title>Roseomonas hellenica sp. nov., isolated from roots of wild-growing Alkanna tinctoria.</title>
        <authorList>
            <person name="Rat A."/>
            <person name="Naranjo H.D."/>
            <person name="Lebbe L."/>
            <person name="Cnockaert M."/>
            <person name="Krigas N."/>
            <person name="Grigoriadou K."/>
            <person name="Maloupa E."/>
            <person name="Willems A."/>
        </authorList>
    </citation>
    <scope>NUCLEOTIDE SEQUENCE</scope>
    <source>
        <strain evidence="1">LMG 31228</strain>
    </source>
</reference>
<comment type="caution">
    <text evidence="1">The sequence shown here is derived from an EMBL/GenBank/DDBJ whole genome shotgun (WGS) entry which is preliminary data.</text>
</comment>
<gene>
    <name evidence="1" type="ORF">GXW74_26670</name>
</gene>
<protein>
    <submittedName>
        <fullName evidence="1">Uncharacterized protein</fullName>
    </submittedName>
</protein>
<reference evidence="1" key="1">
    <citation type="submission" date="2020-01" db="EMBL/GenBank/DDBJ databases">
        <authorList>
            <person name="Rat A."/>
        </authorList>
    </citation>
    <scope>NUCLEOTIDE SEQUENCE</scope>
    <source>
        <strain evidence="1">LMG 31228</strain>
    </source>
</reference>
<evidence type="ECO:0000313" key="1">
    <source>
        <dbReference type="EMBL" id="MBR0684077.1"/>
    </source>
</evidence>
<dbReference type="EMBL" id="JAAEDL010000054">
    <property type="protein sequence ID" value="MBR0684077.1"/>
    <property type="molecule type" value="Genomic_DNA"/>
</dbReference>
<dbReference type="RefSeq" id="WP_211849836.1">
    <property type="nucleotide sequence ID" value="NZ_JAAEDL010000054.1"/>
</dbReference>
<accession>A0A9X9XK41</accession>
<name>A0A9X9XK41_9PROT</name>
<keyword evidence="2" id="KW-1185">Reference proteome</keyword>